<comment type="similarity">
    <text evidence="2">Belongs to the peptidase S9A family.</text>
</comment>
<evidence type="ECO:0000259" key="8">
    <source>
        <dbReference type="Pfam" id="PF00326"/>
    </source>
</evidence>
<feature type="chain" id="PRO_5047294121" description="prolyl oligopeptidase" evidence="7">
    <location>
        <begin position="25"/>
        <end position="704"/>
    </location>
</feature>
<dbReference type="EC" id="3.4.21.26" evidence="3"/>
<dbReference type="Pfam" id="PF00326">
    <property type="entry name" value="Peptidase_S9"/>
    <property type="match status" value="1"/>
</dbReference>
<dbReference type="PRINTS" id="PR00862">
    <property type="entry name" value="PROLIGOPTASE"/>
</dbReference>
<dbReference type="Pfam" id="PF02897">
    <property type="entry name" value="Peptidase_S9_N"/>
    <property type="match status" value="1"/>
</dbReference>
<dbReference type="SUPFAM" id="SSF50993">
    <property type="entry name" value="Peptidase/esterase 'gauge' domain"/>
    <property type="match status" value="1"/>
</dbReference>
<dbReference type="InterPro" id="IPR002470">
    <property type="entry name" value="Peptidase_S9A"/>
</dbReference>
<evidence type="ECO:0000313" key="11">
    <source>
        <dbReference type="Proteomes" id="UP001165653"/>
    </source>
</evidence>
<evidence type="ECO:0000313" key="10">
    <source>
        <dbReference type="EMBL" id="MCW1912742.1"/>
    </source>
</evidence>
<proteinExistence type="inferred from homology"/>
<keyword evidence="5" id="KW-0378">Hydrolase</keyword>
<dbReference type="Gene3D" id="2.130.10.120">
    <property type="entry name" value="Prolyl oligopeptidase, N-terminal domain"/>
    <property type="match status" value="1"/>
</dbReference>
<accession>A0ABT3FYT0</accession>
<keyword evidence="7" id="KW-0732">Signal</keyword>
<evidence type="ECO:0000256" key="7">
    <source>
        <dbReference type="SAM" id="SignalP"/>
    </source>
</evidence>
<keyword evidence="6" id="KW-0720">Serine protease</keyword>
<feature type="signal peptide" evidence="7">
    <location>
        <begin position="1"/>
        <end position="24"/>
    </location>
</feature>
<dbReference type="InterPro" id="IPR002471">
    <property type="entry name" value="Pept_S9_AS"/>
</dbReference>
<dbReference type="EMBL" id="JAPDDR010000002">
    <property type="protein sequence ID" value="MCW1912742.1"/>
    <property type="molecule type" value="Genomic_DNA"/>
</dbReference>
<dbReference type="SUPFAM" id="SSF53474">
    <property type="entry name" value="alpha/beta-Hydrolases"/>
    <property type="match status" value="1"/>
</dbReference>
<dbReference type="InterPro" id="IPR029058">
    <property type="entry name" value="AB_hydrolase_fold"/>
</dbReference>
<keyword evidence="4" id="KW-0645">Protease</keyword>
<dbReference type="InterPro" id="IPR023302">
    <property type="entry name" value="Pept_S9A_N"/>
</dbReference>
<keyword evidence="11" id="KW-1185">Reference proteome</keyword>
<evidence type="ECO:0000256" key="5">
    <source>
        <dbReference type="ARBA" id="ARBA00022801"/>
    </source>
</evidence>
<evidence type="ECO:0000256" key="4">
    <source>
        <dbReference type="ARBA" id="ARBA00022670"/>
    </source>
</evidence>
<evidence type="ECO:0000256" key="3">
    <source>
        <dbReference type="ARBA" id="ARBA00011897"/>
    </source>
</evidence>
<dbReference type="InterPro" id="IPR001375">
    <property type="entry name" value="Peptidase_S9_cat"/>
</dbReference>
<sequence>MARLRMNTRIPSLLSCMIPSLGLAAAIQYPDTRKADVIDELHGTPVPDPYRWLEDDNSPETKAWVTAQNKVTEDLLSKIPQRAEIRKRLADLWNFERTGAPQEFGGKWFFSHNTGLQNQSVLKVSDSIDGEGRLLLDPNTLSEDGTVALANFTPSEDGKLLGYSISRGGSDWNEILVRDVATGKDTGDHLKWVKFSGISWAKDGSGFYYSRYDAPAEGAALTQKNEYQKLCFHKIGTPQSEDVLIYERKDQARWGFGGGLTEDGKFLVIHVTEGTDPKNRFFYKDAKPEAKVVELLADADASYDFVGNEGDLFFFRTDLKAPRHRVIAIDVKKPERENWKEIIPESKDLLQGVTMVGGKIACEFLKDARRVITLYNLDGSKLRDVELPGIGSAGGFDGRKEDKETFYSFTSYTDPGAIYRYNLETGESKLWKKPEVGFDGPAYETKQVFVPSKDGTKVPVFITHKKGISLDGSHRVLLTGYGGFNISLSPGFSIGRAVWLERGGILAVANLRGGGEYGSEWHLAGTRLRKQNVFDDFIAAGEWLVKEKYTQPSKLAIQGGSNGGLLVGACMTQRPDLFGAALPAVGVMDMLRFHKFTIGWAWEKDYGSAENPEEFKALLRYSPYHVLKSGTRYPATMVTTADHDDRVVPAHSFKFAARLQECQAKDGPPVLIRIDTSAGHGAGTALSKMIDRTADEWAFLEANL</sequence>
<dbReference type="InterPro" id="IPR051167">
    <property type="entry name" value="Prolyl_oligopep/macrocyclase"/>
</dbReference>
<reference evidence="10" key="1">
    <citation type="submission" date="2022-10" db="EMBL/GenBank/DDBJ databases">
        <title>Luteolibacter sp. GHJ8, whole genome shotgun sequencing project.</title>
        <authorList>
            <person name="Zhao G."/>
            <person name="Shen L."/>
        </authorList>
    </citation>
    <scope>NUCLEOTIDE SEQUENCE</scope>
    <source>
        <strain evidence="10">GHJ8</strain>
    </source>
</reference>
<evidence type="ECO:0000259" key="9">
    <source>
        <dbReference type="Pfam" id="PF02897"/>
    </source>
</evidence>
<evidence type="ECO:0000256" key="2">
    <source>
        <dbReference type="ARBA" id="ARBA00005228"/>
    </source>
</evidence>
<feature type="domain" description="Peptidase S9 prolyl oligopeptidase catalytic" evidence="8">
    <location>
        <begin position="492"/>
        <end position="703"/>
    </location>
</feature>
<evidence type="ECO:0000256" key="6">
    <source>
        <dbReference type="ARBA" id="ARBA00022825"/>
    </source>
</evidence>
<organism evidence="10 11">
    <name type="scientific">Luteolibacter rhizosphaerae</name>
    <dbReference type="NCBI Taxonomy" id="2989719"/>
    <lineage>
        <taxon>Bacteria</taxon>
        <taxon>Pseudomonadati</taxon>
        <taxon>Verrucomicrobiota</taxon>
        <taxon>Verrucomicrobiia</taxon>
        <taxon>Verrucomicrobiales</taxon>
        <taxon>Verrucomicrobiaceae</taxon>
        <taxon>Luteolibacter</taxon>
    </lineage>
</organism>
<feature type="domain" description="Peptidase S9A N-terminal" evidence="9">
    <location>
        <begin position="31"/>
        <end position="433"/>
    </location>
</feature>
<comment type="caution">
    <text evidence="10">The sequence shown here is derived from an EMBL/GenBank/DDBJ whole genome shotgun (WGS) entry which is preliminary data.</text>
</comment>
<gene>
    <name evidence="10" type="ORF">OJ996_04100</name>
</gene>
<dbReference type="Gene3D" id="3.40.50.1820">
    <property type="entry name" value="alpha/beta hydrolase"/>
    <property type="match status" value="1"/>
</dbReference>
<protein>
    <recommendedName>
        <fullName evidence="3">prolyl oligopeptidase</fullName>
        <ecNumber evidence="3">3.4.21.26</ecNumber>
    </recommendedName>
</protein>
<evidence type="ECO:0000256" key="1">
    <source>
        <dbReference type="ARBA" id="ARBA00001070"/>
    </source>
</evidence>
<dbReference type="Proteomes" id="UP001165653">
    <property type="component" value="Unassembled WGS sequence"/>
</dbReference>
<dbReference type="PROSITE" id="PS00708">
    <property type="entry name" value="PRO_ENDOPEP_SER"/>
    <property type="match status" value="1"/>
</dbReference>
<dbReference type="PANTHER" id="PTHR42881:SF2">
    <property type="entry name" value="PROLYL ENDOPEPTIDASE"/>
    <property type="match status" value="1"/>
</dbReference>
<name>A0ABT3FYT0_9BACT</name>
<comment type="catalytic activity">
    <reaction evidence="1">
        <text>Hydrolysis of Pro-|-Xaa &gt;&gt; Ala-|-Xaa in oligopeptides.</text>
        <dbReference type="EC" id="3.4.21.26"/>
    </reaction>
</comment>
<dbReference type="PANTHER" id="PTHR42881">
    <property type="entry name" value="PROLYL ENDOPEPTIDASE"/>
    <property type="match status" value="1"/>
</dbReference>